<feature type="binding site" evidence="12">
    <location>
        <position position="215"/>
    </location>
    <ligand>
        <name>Ca(2+)</name>
        <dbReference type="ChEBI" id="CHEBI:29108"/>
    </ligand>
</feature>
<dbReference type="GO" id="GO:0006559">
    <property type="term" value="P:L-phenylalanine catabolic process"/>
    <property type="evidence" value="ECO:0007669"/>
    <property type="project" value="UniProtKB-UniRule"/>
</dbReference>
<dbReference type="GO" id="GO:1902000">
    <property type="term" value="P:homogentisate catabolic process"/>
    <property type="evidence" value="ECO:0007669"/>
    <property type="project" value="TreeGrafter"/>
</dbReference>
<dbReference type="OrthoDB" id="5840532at2759"/>
<dbReference type="CDD" id="cd02231">
    <property type="entry name" value="cupin_BLL6423-like"/>
    <property type="match status" value="1"/>
</dbReference>
<feature type="binding site" evidence="12">
    <location>
        <position position="235"/>
    </location>
    <ligand>
        <name>Mg(2+)</name>
        <dbReference type="ChEBI" id="CHEBI:18420"/>
    </ligand>
</feature>
<evidence type="ECO:0000313" key="17">
    <source>
        <dbReference type="Proteomes" id="UP000546213"/>
    </source>
</evidence>
<dbReference type="InterPro" id="IPR036663">
    <property type="entry name" value="Fumarylacetoacetase_C_sf"/>
</dbReference>
<dbReference type="SUPFAM" id="SSF51182">
    <property type="entry name" value="RmlC-like cupins"/>
    <property type="match status" value="1"/>
</dbReference>
<keyword evidence="6 12" id="KW-0106">Calcium</keyword>
<evidence type="ECO:0000259" key="15">
    <source>
        <dbReference type="Pfam" id="PF09298"/>
    </source>
</evidence>
<feature type="active site" description="Proton acceptor" evidence="10">
    <location>
        <position position="118"/>
    </location>
</feature>
<evidence type="ECO:0000256" key="9">
    <source>
        <dbReference type="ARBA" id="ARBA00023232"/>
    </source>
</evidence>
<keyword evidence="8 13" id="KW-0828">Tyrosine catabolism</keyword>
<dbReference type="Proteomes" id="UP000546213">
    <property type="component" value="Unassembled WGS sequence"/>
</dbReference>
<keyword evidence="17" id="KW-1185">Reference proteome</keyword>
<dbReference type="AlphaFoldDB" id="A0A8H5L7E7"/>
<evidence type="ECO:0000256" key="12">
    <source>
        <dbReference type="PIRSR" id="PIRSR605959-3"/>
    </source>
</evidence>
<dbReference type="SUPFAM" id="SSF56529">
    <property type="entry name" value="FAH"/>
    <property type="match status" value="1"/>
</dbReference>
<evidence type="ECO:0000259" key="14">
    <source>
        <dbReference type="Pfam" id="PF01557"/>
    </source>
</evidence>
<feature type="binding site" evidence="11">
    <location>
        <position position="283"/>
    </location>
    <ligand>
        <name>substrate</name>
    </ligand>
</feature>
<evidence type="ECO:0000256" key="11">
    <source>
        <dbReference type="PIRSR" id="PIRSR605959-2"/>
    </source>
</evidence>
<dbReference type="GO" id="GO:0046872">
    <property type="term" value="F:metal ion binding"/>
    <property type="evidence" value="ECO:0007669"/>
    <property type="project" value="UniProtKB-UniRule"/>
</dbReference>
<evidence type="ECO:0000256" key="1">
    <source>
        <dbReference type="ARBA" id="ARBA00004782"/>
    </source>
</evidence>
<dbReference type="Pfam" id="PF01557">
    <property type="entry name" value="FAA_hydrolase"/>
    <property type="match status" value="1"/>
</dbReference>
<comment type="cofactor">
    <cofactor evidence="13">
        <name>Mg(2+)</name>
        <dbReference type="ChEBI" id="CHEBI:18420"/>
    </cofactor>
    <cofactor evidence="13">
        <name>Ca(2+)</name>
        <dbReference type="ChEBI" id="CHEBI:29108"/>
    </cofactor>
</comment>
<dbReference type="PANTHER" id="PTHR43069">
    <property type="entry name" value="FUMARYLACETOACETASE"/>
    <property type="match status" value="1"/>
</dbReference>
<keyword evidence="4 12" id="KW-0479">Metal-binding</keyword>
<dbReference type="GO" id="GO:0006572">
    <property type="term" value="P:L-tyrosine catabolic process"/>
    <property type="evidence" value="ECO:0007669"/>
    <property type="project" value="UniProtKB-UniRule"/>
</dbReference>
<feature type="binding site" evidence="11">
    <location>
        <position position="222"/>
    </location>
    <ligand>
        <name>substrate</name>
    </ligand>
</feature>
<evidence type="ECO:0000256" key="10">
    <source>
        <dbReference type="PIRSR" id="PIRSR605959-1"/>
    </source>
</evidence>
<comment type="caution">
    <text evidence="16">The sequence shown here is derived from an EMBL/GenBank/DDBJ whole genome shotgun (WGS) entry which is preliminary data.</text>
</comment>
<feature type="binding site" evidence="12">
    <location>
        <position position="181"/>
    </location>
    <ligand>
        <name>Ca(2+)</name>
        <dbReference type="ChEBI" id="CHEBI:29108"/>
    </ligand>
</feature>
<evidence type="ECO:0000256" key="2">
    <source>
        <dbReference type="ARBA" id="ARBA00010211"/>
    </source>
</evidence>
<dbReference type="EMBL" id="JAAOAS010000208">
    <property type="protein sequence ID" value="KAF5585436.1"/>
    <property type="molecule type" value="Genomic_DNA"/>
</dbReference>
<feature type="binding site" evidence="12">
    <location>
        <position position="111"/>
    </location>
    <ligand>
        <name>Ca(2+)</name>
        <dbReference type="ChEBI" id="CHEBI:29108"/>
    </ligand>
</feature>
<feature type="domain" description="Fumarylacetoacetase N-terminal" evidence="15">
    <location>
        <begin position="34"/>
        <end position="98"/>
    </location>
</feature>
<gene>
    <name evidence="16" type="ORF">FPCIR_8312</name>
</gene>
<dbReference type="SUPFAM" id="SSF63433">
    <property type="entry name" value="Fumarylacetoacetate hydrolase, FAH, N-terminal domain"/>
    <property type="match status" value="1"/>
</dbReference>
<keyword evidence="9 13" id="KW-0585">Phenylalanine catabolism</keyword>
<evidence type="ECO:0000256" key="6">
    <source>
        <dbReference type="ARBA" id="ARBA00022837"/>
    </source>
</evidence>
<dbReference type="InterPro" id="IPR011051">
    <property type="entry name" value="RmlC_Cupin_sf"/>
</dbReference>
<evidence type="ECO:0000256" key="8">
    <source>
        <dbReference type="ARBA" id="ARBA00022878"/>
    </source>
</evidence>
<dbReference type="Pfam" id="PF09298">
    <property type="entry name" value="FAA_hydrolase_N"/>
    <property type="match status" value="1"/>
</dbReference>
<dbReference type="InterPro" id="IPR036462">
    <property type="entry name" value="Fumarylacetoacetase_N_sf"/>
</dbReference>
<feature type="binding site" evidence="11">
    <location>
        <position position="113"/>
    </location>
    <ligand>
        <name>substrate</name>
    </ligand>
</feature>
<dbReference type="Gene3D" id="2.30.30.230">
    <property type="entry name" value="Fumarylacetoacetase, N-terminal domain"/>
    <property type="match status" value="1"/>
</dbReference>
<feature type="binding site" evidence="12">
    <location>
        <position position="239"/>
    </location>
    <ligand>
        <name>Mg(2+)</name>
        <dbReference type="ChEBI" id="CHEBI:18420"/>
    </ligand>
</feature>
<dbReference type="InterPro" id="IPR011234">
    <property type="entry name" value="Fumarylacetoacetase-like_C"/>
</dbReference>
<dbReference type="PANTHER" id="PTHR43069:SF2">
    <property type="entry name" value="FUMARYLACETOACETASE"/>
    <property type="match status" value="1"/>
</dbReference>
<reference evidence="16 17" key="1">
    <citation type="submission" date="2020-05" db="EMBL/GenBank/DDBJ databases">
        <title>Identification and distribution of gene clusters putatively required for synthesis of sphingolipid metabolism inhibitors in phylogenetically diverse species of the filamentous fungus Fusarium.</title>
        <authorList>
            <person name="Kim H.-S."/>
            <person name="Busman M."/>
            <person name="Brown D.W."/>
            <person name="Divon H."/>
            <person name="Uhlig S."/>
            <person name="Proctor R.H."/>
        </authorList>
    </citation>
    <scope>NUCLEOTIDE SEQUENCE [LARGE SCALE GENOMIC DNA]</scope>
    <source>
        <strain evidence="16 17">NRRL 36939</strain>
    </source>
</reference>
<keyword evidence="7 12" id="KW-0460">Magnesium</keyword>
<feature type="binding site" evidence="12">
    <location>
        <position position="183"/>
    </location>
    <ligand>
        <name>Ca(2+)</name>
        <dbReference type="ChEBI" id="CHEBI:29108"/>
    </ligand>
</feature>
<dbReference type="InterPro" id="IPR014710">
    <property type="entry name" value="RmlC-like_jellyroll"/>
</dbReference>
<comment type="similarity">
    <text evidence="2 13">Belongs to the FAH family.</text>
</comment>
<evidence type="ECO:0000256" key="7">
    <source>
        <dbReference type="ARBA" id="ARBA00022842"/>
    </source>
</evidence>
<dbReference type="InterPro" id="IPR015377">
    <property type="entry name" value="Fumarylacetoacetase_N"/>
</dbReference>
<dbReference type="GO" id="GO:0004334">
    <property type="term" value="F:fumarylacetoacetase activity"/>
    <property type="evidence" value="ECO:0007669"/>
    <property type="project" value="UniProtKB-UniRule"/>
</dbReference>
<dbReference type="UniPathway" id="UPA00139">
    <property type="reaction ID" value="UER00341"/>
</dbReference>
<feature type="binding site" evidence="12">
    <location>
        <position position="215"/>
    </location>
    <ligand>
        <name>Mg(2+)</name>
        <dbReference type="ChEBI" id="CHEBI:18420"/>
    </ligand>
</feature>
<comment type="pathway">
    <text evidence="1 13">Amino-acid degradation; L-phenylalanine degradation; acetoacetate and fumarate from L-phenylalanine: step 6/6.</text>
</comment>
<organism evidence="16 17">
    <name type="scientific">Fusarium pseudocircinatum</name>
    <dbReference type="NCBI Taxonomy" id="56676"/>
    <lineage>
        <taxon>Eukaryota</taxon>
        <taxon>Fungi</taxon>
        <taxon>Dikarya</taxon>
        <taxon>Ascomycota</taxon>
        <taxon>Pezizomycotina</taxon>
        <taxon>Sordariomycetes</taxon>
        <taxon>Hypocreomycetidae</taxon>
        <taxon>Hypocreales</taxon>
        <taxon>Nectriaceae</taxon>
        <taxon>Fusarium</taxon>
        <taxon>Fusarium fujikuroi species complex</taxon>
    </lineage>
</organism>
<name>A0A8H5L7E7_9HYPO</name>
<evidence type="ECO:0000256" key="5">
    <source>
        <dbReference type="ARBA" id="ARBA00022801"/>
    </source>
</evidence>
<proteinExistence type="inferred from homology"/>
<evidence type="ECO:0000256" key="3">
    <source>
        <dbReference type="ARBA" id="ARBA00012094"/>
    </source>
</evidence>
<dbReference type="EC" id="3.7.1.2" evidence="3 13"/>
<feature type="domain" description="Fumarylacetoacetase-like C-terminal" evidence="14">
    <location>
        <begin position="116"/>
        <end position="252"/>
    </location>
</feature>
<protein>
    <recommendedName>
        <fullName evidence="3 13">Fumarylacetoacetase</fullName>
        <ecNumber evidence="3 13">3.7.1.2</ecNumber>
    </recommendedName>
    <alternativeName>
        <fullName evidence="13">Fumarylacetoacetate hydrolase</fullName>
    </alternativeName>
</protein>
<feature type="binding site" evidence="11">
    <location>
        <position position="127"/>
    </location>
    <ligand>
        <name>substrate</name>
    </ligand>
</feature>
<dbReference type="InterPro" id="IPR005959">
    <property type="entry name" value="Fumarylacetoacetase"/>
</dbReference>
<dbReference type="Gene3D" id="3.90.850.10">
    <property type="entry name" value="Fumarylacetoacetase-like, C-terminal domain"/>
    <property type="match status" value="2"/>
</dbReference>
<sequence length="490" mass="53086">MRATQYSLLEDHSPLNIMKSWLNLAADSEFSLLNLPYGIFSTNDLPRRDGVAVGDFVLDLTGLSSTGLLDSCGIAWLALDHTSLNDYAELEPAFHASVTMHLPFRAGDYTDFFVGVNHARNCNLVLRGSPSLHPGYTEQPMGYHGRASSITVSGTPILRPHGQMVVNSVPTSQLSKKLDFEVEFAAFIGKGNAHGEAVTVEEATKHIFGYVLLNDWSARDIQVREQFPLGPFNAKNFATTISPWVVTGAALQSCLTEPLMAMIAHHTVGGCPLRSGDLIATGTLSGAYRESLGCLLEITENGKRPVTSITGKPAGAVTWLEDGDIVQLRARLVREPHVGIGFGNTGTMPQDTISGLPTIKRVITTHNPVTGASVLLDYEQPKWESRREGSVGFNNIYTTTGFPCDINEHRDVIQHEAVINSGKLGLVNPRGSVCRIVDICPQNPEPLMHRTQSIDYGVVLQGTVELILDSGESTVLHAGDVVVQRATMHA</sequence>
<keyword evidence="5 13" id="KW-0378">Hydrolase</keyword>
<evidence type="ECO:0000256" key="13">
    <source>
        <dbReference type="RuleBase" id="RU366008"/>
    </source>
</evidence>
<evidence type="ECO:0000256" key="4">
    <source>
        <dbReference type="ARBA" id="ARBA00022723"/>
    </source>
</evidence>
<evidence type="ECO:0000313" key="16">
    <source>
        <dbReference type="EMBL" id="KAF5585436.1"/>
    </source>
</evidence>
<comment type="catalytic activity">
    <reaction evidence="13">
        <text>4-fumarylacetoacetate + H2O = acetoacetate + fumarate + H(+)</text>
        <dbReference type="Rhea" id="RHEA:10244"/>
        <dbReference type="ChEBI" id="CHEBI:13705"/>
        <dbReference type="ChEBI" id="CHEBI:15377"/>
        <dbReference type="ChEBI" id="CHEBI:15378"/>
        <dbReference type="ChEBI" id="CHEBI:18034"/>
        <dbReference type="ChEBI" id="CHEBI:29806"/>
        <dbReference type="EC" id="3.7.1.2"/>
    </reaction>
</comment>
<dbReference type="Gene3D" id="2.60.120.10">
    <property type="entry name" value="Jelly Rolls"/>
    <property type="match status" value="1"/>
</dbReference>
<accession>A0A8H5L7E7</accession>